<organism evidence="1 2">
    <name type="scientific">Sphaeroforma arctica JP610</name>
    <dbReference type="NCBI Taxonomy" id="667725"/>
    <lineage>
        <taxon>Eukaryota</taxon>
        <taxon>Ichthyosporea</taxon>
        <taxon>Ichthyophonida</taxon>
        <taxon>Sphaeroforma</taxon>
    </lineage>
</organism>
<dbReference type="RefSeq" id="XP_014156250.1">
    <property type="nucleotide sequence ID" value="XM_014300775.1"/>
</dbReference>
<sequence length="295" mass="32983">MRQIKALKEHDAFEDIDESEDERVEDSELEADDEDAIAASKDLLKQNKQQYEALVKQLRKNAFKGGQHGSRWLVPLLRDDDWFQSILVLADNVDAWKKGPEDLKDLSARTYAKEQQADKNQANRRHQVRMEAKQKQFQAAAARQVAGADECVQPAVAAGVTMAVMPSNDVVGGQRLDVHGKTYSYAATAALEGSLLPVVDAYLATEDKYVRTFIDHGADMSMISKDVAENLGLAVRNNLCGEWVNGFGGPMFVEYQVRYLDVTVPTLVGERVVKLDAWVMVWSRMKQIYCLDVGS</sequence>
<name>A0A0L0G2C9_9EUKA</name>
<dbReference type="Proteomes" id="UP000054560">
    <property type="component" value="Unassembled WGS sequence"/>
</dbReference>
<protein>
    <submittedName>
        <fullName evidence="1">Uncharacterized protein</fullName>
    </submittedName>
</protein>
<proteinExistence type="predicted"/>
<evidence type="ECO:0000313" key="2">
    <source>
        <dbReference type="Proteomes" id="UP000054560"/>
    </source>
</evidence>
<gene>
    <name evidence="1" type="ORF">SARC_05363</name>
</gene>
<reference evidence="1 2" key="1">
    <citation type="submission" date="2011-02" db="EMBL/GenBank/DDBJ databases">
        <title>The Genome Sequence of Sphaeroforma arctica JP610.</title>
        <authorList>
            <consortium name="The Broad Institute Genome Sequencing Platform"/>
            <person name="Russ C."/>
            <person name="Cuomo C."/>
            <person name="Young S.K."/>
            <person name="Zeng Q."/>
            <person name="Gargeya S."/>
            <person name="Alvarado L."/>
            <person name="Berlin A."/>
            <person name="Chapman S.B."/>
            <person name="Chen Z."/>
            <person name="Freedman E."/>
            <person name="Gellesch M."/>
            <person name="Goldberg J."/>
            <person name="Griggs A."/>
            <person name="Gujja S."/>
            <person name="Heilman E."/>
            <person name="Heiman D."/>
            <person name="Howarth C."/>
            <person name="Mehta T."/>
            <person name="Neiman D."/>
            <person name="Pearson M."/>
            <person name="Roberts A."/>
            <person name="Saif S."/>
            <person name="Shea T."/>
            <person name="Shenoy N."/>
            <person name="Sisk P."/>
            <person name="Stolte C."/>
            <person name="Sykes S."/>
            <person name="White J."/>
            <person name="Yandava C."/>
            <person name="Burger G."/>
            <person name="Gray M.W."/>
            <person name="Holland P.W.H."/>
            <person name="King N."/>
            <person name="Lang F.B.F."/>
            <person name="Roger A.J."/>
            <person name="Ruiz-Trillo I."/>
            <person name="Haas B."/>
            <person name="Nusbaum C."/>
            <person name="Birren B."/>
        </authorList>
    </citation>
    <scope>NUCLEOTIDE SEQUENCE [LARGE SCALE GENOMIC DNA]</scope>
    <source>
        <strain evidence="1 2">JP610</strain>
    </source>
</reference>
<dbReference type="AlphaFoldDB" id="A0A0L0G2C9"/>
<dbReference type="GeneID" id="25905867"/>
<evidence type="ECO:0000313" key="1">
    <source>
        <dbReference type="EMBL" id="KNC82348.1"/>
    </source>
</evidence>
<accession>A0A0L0G2C9</accession>
<dbReference type="EMBL" id="KQ241935">
    <property type="protein sequence ID" value="KNC82348.1"/>
    <property type="molecule type" value="Genomic_DNA"/>
</dbReference>
<keyword evidence="2" id="KW-1185">Reference proteome</keyword>